<feature type="region of interest" description="Disordered" evidence="4">
    <location>
        <begin position="237"/>
        <end position="411"/>
    </location>
</feature>
<feature type="compositionally biased region" description="Basic and acidic residues" evidence="4">
    <location>
        <begin position="377"/>
        <end position="411"/>
    </location>
</feature>
<dbReference type="InParanoid" id="D7G2R5"/>
<sequence>MRKSGVKFGLIGTASSLKKGSSSAAGAAGRGRPIGSKPAPRRRPAGSTSVFDANSDDEEEDSKGDLSGVTAVNKRLAAISAKQEKQAKKEYEDALQADPSVFDYDRVYDGMKESRESKVAAATVAREKEKRQPKYIGNLLKQAKMRAVESDRIFDRKLQKEREAQDKLEGEATMKFVTSAYKKKLMEQKKWELQQQLEDEREQRNDVTKTGMGGFYSNLITKNIAMGGDVEKSANSAFTAGSKRHAATDEYEMQDGNEQAAATARRKEAAAAAAAASEGGPANGASQGGREGRDGGDADSSPGRTDESGGPTARMVDPRAGEQKKSRRDEAGVRDSERSGRRRGDSGEAVDNVAKRARLAGEASDGGDASVGDDGGVEQRQDERTDEEKSAAEAADKAREAAAAKAKKEAAVRAARERFLARKKAA</sequence>
<evidence type="ECO:0000256" key="4">
    <source>
        <dbReference type="SAM" id="MobiDB-lite"/>
    </source>
</evidence>
<proteinExistence type="inferred from homology"/>
<feature type="compositionally biased region" description="Low complexity" evidence="4">
    <location>
        <begin position="361"/>
        <end position="372"/>
    </location>
</feature>
<feature type="compositionally biased region" description="Basic and acidic residues" evidence="4">
    <location>
        <begin position="316"/>
        <end position="346"/>
    </location>
</feature>
<dbReference type="eggNOG" id="KOG2117">
    <property type="taxonomic scope" value="Eukaryota"/>
</dbReference>
<dbReference type="EMBL" id="FN648685">
    <property type="protein sequence ID" value="CBJ26890.1"/>
    <property type="molecule type" value="Genomic_DNA"/>
</dbReference>
<keyword evidence="2 3" id="KW-0175">Coiled coil</keyword>
<feature type="region of interest" description="Disordered" evidence="4">
    <location>
        <begin position="16"/>
        <end position="69"/>
    </location>
</feature>
<dbReference type="InterPro" id="IPR018612">
    <property type="entry name" value="NSRP1_N"/>
</dbReference>
<evidence type="ECO:0000313" key="6">
    <source>
        <dbReference type="EMBL" id="CBJ26890.1"/>
    </source>
</evidence>
<dbReference type="PANTHER" id="PTHR30060:SF0">
    <property type="entry name" value="COILED-COIL PROTEIN (DUF2040)-RELATED"/>
    <property type="match status" value="1"/>
</dbReference>
<dbReference type="STRING" id="2880.D7G2R5"/>
<evidence type="ECO:0000256" key="1">
    <source>
        <dbReference type="ARBA" id="ARBA00010126"/>
    </source>
</evidence>
<dbReference type="EMBL" id="FN649748">
    <property type="protein sequence ID" value="CBJ26890.1"/>
    <property type="molecule type" value="Genomic_DNA"/>
</dbReference>
<dbReference type="Proteomes" id="UP000002630">
    <property type="component" value="Linkage Group LG23"/>
</dbReference>
<organism evidence="6 7">
    <name type="scientific">Ectocarpus siliculosus</name>
    <name type="common">Brown alga</name>
    <name type="synonym">Conferva siliculosa</name>
    <dbReference type="NCBI Taxonomy" id="2880"/>
    <lineage>
        <taxon>Eukaryota</taxon>
        <taxon>Sar</taxon>
        <taxon>Stramenopiles</taxon>
        <taxon>Ochrophyta</taxon>
        <taxon>PX clade</taxon>
        <taxon>Phaeophyceae</taxon>
        <taxon>Ectocarpales</taxon>
        <taxon>Ectocarpaceae</taxon>
        <taxon>Ectocarpus</taxon>
    </lineage>
</organism>
<reference evidence="6 7" key="1">
    <citation type="journal article" date="2010" name="Nature">
        <title>The Ectocarpus genome and the independent evolution of multicellularity in brown algae.</title>
        <authorList>
            <person name="Cock J.M."/>
            <person name="Sterck L."/>
            <person name="Rouze P."/>
            <person name="Scornet D."/>
            <person name="Allen A.E."/>
            <person name="Amoutzias G."/>
            <person name="Anthouard V."/>
            <person name="Artiguenave F."/>
            <person name="Aury J.M."/>
            <person name="Badger J.H."/>
            <person name="Beszteri B."/>
            <person name="Billiau K."/>
            <person name="Bonnet E."/>
            <person name="Bothwell J.H."/>
            <person name="Bowler C."/>
            <person name="Boyen C."/>
            <person name="Brownlee C."/>
            <person name="Carrano C.J."/>
            <person name="Charrier B."/>
            <person name="Cho G.Y."/>
            <person name="Coelho S.M."/>
            <person name="Collen J."/>
            <person name="Corre E."/>
            <person name="Da Silva C."/>
            <person name="Delage L."/>
            <person name="Delaroque N."/>
            <person name="Dittami S.M."/>
            <person name="Doulbeau S."/>
            <person name="Elias M."/>
            <person name="Farnham G."/>
            <person name="Gachon C.M."/>
            <person name="Gschloessl B."/>
            <person name="Heesch S."/>
            <person name="Jabbari K."/>
            <person name="Jubin C."/>
            <person name="Kawai H."/>
            <person name="Kimura K."/>
            <person name="Kloareg B."/>
            <person name="Kupper F.C."/>
            <person name="Lang D."/>
            <person name="Le Bail A."/>
            <person name="Leblanc C."/>
            <person name="Lerouge P."/>
            <person name="Lohr M."/>
            <person name="Lopez P.J."/>
            <person name="Martens C."/>
            <person name="Maumus F."/>
            <person name="Michel G."/>
            <person name="Miranda-Saavedra D."/>
            <person name="Morales J."/>
            <person name="Moreau H."/>
            <person name="Motomura T."/>
            <person name="Nagasato C."/>
            <person name="Napoli C.A."/>
            <person name="Nelson D.R."/>
            <person name="Nyvall-Collen P."/>
            <person name="Peters A.F."/>
            <person name="Pommier C."/>
            <person name="Potin P."/>
            <person name="Poulain J."/>
            <person name="Quesneville H."/>
            <person name="Read B."/>
            <person name="Rensing S.A."/>
            <person name="Ritter A."/>
            <person name="Rousvoal S."/>
            <person name="Samanta M."/>
            <person name="Samson G."/>
            <person name="Schroeder D.C."/>
            <person name="Segurens B."/>
            <person name="Strittmatter M."/>
            <person name="Tonon T."/>
            <person name="Tregear J.W."/>
            <person name="Valentin K."/>
            <person name="von Dassow P."/>
            <person name="Yamagishi T."/>
            <person name="Van de Peer Y."/>
            <person name="Wincker P."/>
        </authorList>
    </citation>
    <scope>NUCLEOTIDE SEQUENCE [LARGE SCALE GENOMIC DNA]</scope>
    <source>
        <strain evidence="7">Ec32 / CCAP1310/4</strain>
    </source>
</reference>
<dbReference type="GO" id="GO:0000381">
    <property type="term" value="P:regulation of alternative mRNA splicing, via spliceosome"/>
    <property type="evidence" value="ECO:0007669"/>
    <property type="project" value="InterPro"/>
</dbReference>
<dbReference type="OMA" id="MSKPLAF"/>
<accession>D7G2R5</accession>
<dbReference type="PANTHER" id="PTHR30060">
    <property type="entry name" value="INNER MEMBRANE PROTEIN"/>
    <property type="match status" value="1"/>
</dbReference>
<dbReference type="Pfam" id="PF09745">
    <property type="entry name" value="NSRP1_N"/>
    <property type="match status" value="1"/>
</dbReference>
<feature type="coiled-coil region" evidence="3">
    <location>
        <begin position="183"/>
        <end position="210"/>
    </location>
</feature>
<evidence type="ECO:0000256" key="3">
    <source>
        <dbReference type="SAM" id="Coils"/>
    </source>
</evidence>
<dbReference type="AlphaFoldDB" id="D7G2R5"/>
<feature type="domain" description="Nuclear speckle splicing regulatory protein 1 N-terminal" evidence="5">
    <location>
        <begin position="88"/>
        <end position="209"/>
    </location>
</feature>
<gene>
    <name evidence="6" type="ORF">Esi_0048_0117</name>
</gene>
<feature type="compositionally biased region" description="Low complexity" evidence="4">
    <location>
        <begin position="16"/>
        <end position="31"/>
    </location>
</feature>
<evidence type="ECO:0000256" key="2">
    <source>
        <dbReference type="ARBA" id="ARBA00023054"/>
    </source>
</evidence>
<name>D7G2R5_ECTSI</name>
<keyword evidence="7" id="KW-1185">Reference proteome</keyword>
<evidence type="ECO:0000259" key="5">
    <source>
        <dbReference type="Pfam" id="PF09745"/>
    </source>
</evidence>
<dbReference type="OrthoDB" id="446635at2759"/>
<comment type="similarity">
    <text evidence="1">Belongs to the NSRP1 family.</text>
</comment>
<feature type="compositionally biased region" description="Low complexity" evidence="4">
    <location>
        <begin position="270"/>
        <end position="285"/>
    </location>
</feature>
<protein>
    <recommendedName>
        <fullName evidence="5">Nuclear speckle splicing regulatory protein 1 N-terminal domain-containing protein</fullName>
    </recommendedName>
</protein>
<evidence type="ECO:0000313" key="7">
    <source>
        <dbReference type="Proteomes" id="UP000002630"/>
    </source>
</evidence>